<dbReference type="Proteomes" id="UP000821865">
    <property type="component" value="Chromosome 4"/>
</dbReference>
<accession>A0ACB8CV09</accession>
<dbReference type="EMBL" id="CM023473">
    <property type="protein sequence ID" value="KAH7953090.1"/>
    <property type="molecule type" value="Genomic_DNA"/>
</dbReference>
<evidence type="ECO:0000313" key="2">
    <source>
        <dbReference type="Proteomes" id="UP000821865"/>
    </source>
</evidence>
<comment type="caution">
    <text evidence="1">The sequence shown here is derived from an EMBL/GenBank/DDBJ whole genome shotgun (WGS) entry which is preliminary data.</text>
</comment>
<evidence type="ECO:0000313" key="1">
    <source>
        <dbReference type="EMBL" id="KAH7953090.1"/>
    </source>
</evidence>
<gene>
    <name evidence="1" type="ORF">HPB49_004518</name>
</gene>
<name>A0ACB8CV09_DERSI</name>
<protein>
    <submittedName>
        <fullName evidence="1">Uncharacterized protein</fullName>
    </submittedName>
</protein>
<reference evidence="1" key="1">
    <citation type="submission" date="2020-05" db="EMBL/GenBank/DDBJ databases">
        <title>Large-scale comparative analyses of tick genomes elucidate their genetic diversity and vector capacities.</title>
        <authorList>
            <person name="Jia N."/>
            <person name="Wang J."/>
            <person name="Shi W."/>
            <person name="Du L."/>
            <person name="Sun Y."/>
            <person name="Zhan W."/>
            <person name="Jiang J."/>
            <person name="Wang Q."/>
            <person name="Zhang B."/>
            <person name="Ji P."/>
            <person name="Sakyi L.B."/>
            <person name="Cui X."/>
            <person name="Yuan T."/>
            <person name="Jiang B."/>
            <person name="Yang W."/>
            <person name="Lam T.T.-Y."/>
            <person name="Chang Q."/>
            <person name="Ding S."/>
            <person name="Wang X."/>
            <person name="Zhu J."/>
            <person name="Ruan X."/>
            <person name="Zhao L."/>
            <person name="Wei J."/>
            <person name="Que T."/>
            <person name="Du C."/>
            <person name="Cheng J."/>
            <person name="Dai P."/>
            <person name="Han X."/>
            <person name="Huang E."/>
            <person name="Gao Y."/>
            <person name="Liu J."/>
            <person name="Shao H."/>
            <person name="Ye R."/>
            <person name="Li L."/>
            <person name="Wei W."/>
            <person name="Wang X."/>
            <person name="Wang C."/>
            <person name="Yang T."/>
            <person name="Huo Q."/>
            <person name="Li W."/>
            <person name="Guo W."/>
            <person name="Chen H."/>
            <person name="Zhou L."/>
            <person name="Ni X."/>
            <person name="Tian J."/>
            <person name="Zhou Y."/>
            <person name="Sheng Y."/>
            <person name="Liu T."/>
            <person name="Pan Y."/>
            <person name="Xia L."/>
            <person name="Li J."/>
            <person name="Zhao F."/>
            <person name="Cao W."/>
        </authorList>
    </citation>
    <scope>NUCLEOTIDE SEQUENCE</scope>
    <source>
        <strain evidence="1">Dsil-2018</strain>
    </source>
</reference>
<keyword evidence="2" id="KW-1185">Reference proteome</keyword>
<sequence>MSSSARAGSAAASGRGNRSSVAPPGYRYVLPTLPSGESMKECLFLHCDVTGRPYRLEDFRDPLQELGLLKDVTGIGPFQMTHVWLIKLRTPAAKEVLVNAGGLEVKGRFCAVIDPVQQDITLKVHWVPFQVTGEALKRTFDHYGEVKEVRQEDWKVRGFEQAESITRIVRMTLREDLRLDALPHLFKIFGGSVLVVVSGKAPICYRCRRKGHIRRDCRVPRCAQCREFGHEAEECVLTYARVTGSKQADDEGLELMEEEVTEKLTVSLETQAEQVASDAEKVATPSASTQDDTAVRKQRQSRMQEEVKTPPAPKDADHERDALNGEMDAEPDTPCETPDETATEEPATPSKRHRRDAPMRRRRGTVFNVWSRSGWRSGRPVPKKDSTAQRNVLLDDILLEPAECMQDINRPESTKDCILDYIGG</sequence>
<organism evidence="1 2">
    <name type="scientific">Dermacentor silvarum</name>
    <name type="common">Tick</name>
    <dbReference type="NCBI Taxonomy" id="543639"/>
    <lineage>
        <taxon>Eukaryota</taxon>
        <taxon>Metazoa</taxon>
        <taxon>Ecdysozoa</taxon>
        <taxon>Arthropoda</taxon>
        <taxon>Chelicerata</taxon>
        <taxon>Arachnida</taxon>
        <taxon>Acari</taxon>
        <taxon>Parasitiformes</taxon>
        <taxon>Ixodida</taxon>
        <taxon>Ixodoidea</taxon>
        <taxon>Ixodidae</taxon>
        <taxon>Rhipicephalinae</taxon>
        <taxon>Dermacentor</taxon>
    </lineage>
</organism>
<proteinExistence type="predicted"/>